<dbReference type="EMBL" id="ML769745">
    <property type="protein sequence ID" value="KAE9388415.1"/>
    <property type="molecule type" value="Genomic_DNA"/>
</dbReference>
<accession>A0A6A4GTA0</accession>
<evidence type="ECO:0000313" key="2">
    <source>
        <dbReference type="EMBL" id="KAE9388415.1"/>
    </source>
</evidence>
<reference evidence="2" key="1">
    <citation type="journal article" date="2019" name="Environ. Microbiol.">
        <title>Fungal ecological strategies reflected in gene transcription - a case study of two litter decomposers.</title>
        <authorList>
            <person name="Barbi F."/>
            <person name="Kohler A."/>
            <person name="Barry K."/>
            <person name="Baskaran P."/>
            <person name="Daum C."/>
            <person name="Fauchery L."/>
            <person name="Ihrmark K."/>
            <person name="Kuo A."/>
            <person name="LaButti K."/>
            <person name="Lipzen A."/>
            <person name="Morin E."/>
            <person name="Grigoriev I.V."/>
            <person name="Henrissat B."/>
            <person name="Lindahl B."/>
            <person name="Martin F."/>
        </authorList>
    </citation>
    <scope>NUCLEOTIDE SEQUENCE</scope>
    <source>
        <strain evidence="2">JB14</strain>
    </source>
</reference>
<proteinExistence type="predicted"/>
<dbReference type="Proteomes" id="UP000799118">
    <property type="component" value="Unassembled WGS sequence"/>
</dbReference>
<feature type="compositionally biased region" description="Polar residues" evidence="1">
    <location>
        <begin position="153"/>
        <end position="171"/>
    </location>
</feature>
<sequence>MSTKGLGKNAKTNTFVDEALSKKVTLEKAACSDYFIEDTYPNLEASIKFNIHKVFSRQLVSAHKDKKKLGMLLGNYHSMSLSEAQAIAEEVAAASQSNVIVVDDEGEFWIFTGFSPSPKVCKILTFPKTVTISALILWIHTRKLTVNNEVEAGTASNSQSAETNHSHSSSMADVEDGSPSEASDEGPSFHTGSGFIIDFAQEPDYQHFFDVPAEPDNH</sequence>
<feature type="compositionally biased region" description="Acidic residues" evidence="1">
    <location>
        <begin position="173"/>
        <end position="184"/>
    </location>
</feature>
<feature type="region of interest" description="Disordered" evidence="1">
    <location>
        <begin position="153"/>
        <end position="194"/>
    </location>
</feature>
<dbReference type="AlphaFoldDB" id="A0A6A4GTA0"/>
<name>A0A6A4GTA0_9AGAR</name>
<gene>
    <name evidence="2" type="ORF">BT96DRAFT_947631</name>
</gene>
<evidence type="ECO:0000313" key="3">
    <source>
        <dbReference type="Proteomes" id="UP000799118"/>
    </source>
</evidence>
<evidence type="ECO:0000256" key="1">
    <source>
        <dbReference type="SAM" id="MobiDB-lite"/>
    </source>
</evidence>
<keyword evidence="3" id="KW-1185">Reference proteome</keyword>
<organism evidence="2 3">
    <name type="scientific">Gymnopus androsaceus JB14</name>
    <dbReference type="NCBI Taxonomy" id="1447944"/>
    <lineage>
        <taxon>Eukaryota</taxon>
        <taxon>Fungi</taxon>
        <taxon>Dikarya</taxon>
        <taxon>Basidiomycota</taxon>
        <taxon>Agaricomycotina</taxon>
        <taxon>Agaricomycetes</taxon>
        <taxon>Agaricomycetidae</taxon>
        <taxon>Agaricales</taxon>
        <taxon>Marasmiineae</taxon>
        <taxon>Omphalotaceae</taxon>
        <taxon>Gymnopus</taxon>
    </lineage>
</organism>
<protein>
    <submittedName>
        <fullName evidence="2">Uncharacterized protein</fullName>
    </submittedName>
</protein>